<name>A0A0E9RKR5_ANGAN</name>
<organism evidence="1">
    <name type="scientific">Anguilla anguilla</name>
    <name type="common">European freshwater eel</name>
    <name type="synonym">Muraena anguilla</name>
    <dbReference type="NCBI Taxonomy" id="7936"/>
    <lineage>
        <taxon>Eukaryota</taxon>
        <taxon>Metazoa</taxon>
        <taxon>Chordata</taxon>
        <taxon>Craniata</taxon>
        <taxon>Vertebrata</taxon>
        <taxon>Euteleostomi</taxon>
        <taxon>Actinopterygii</taxon>
        <taxon>Neopterygii</taxon>
        <taxon>Teleostei</taxon>
        <taxon>Anguilliformes</taxon>
        <taxon>Anguillidae</taxon>
        <taxon>Anguilla</taxon>
    </lineage>
</organism>
<dbReference type="EMBL" id="GBXM01079649">
    <property type="protein sequence ID" value="JAH28928.1"/>
    <property type="molecule type" value="Transcribed_RNA"/>
</dbReference>
<reference evidence="1" key="1">
    <citation type="submission" date="2014-11" db="EMBL/GenBank/DDBJ databases">
        <authorList>
            <person name="Amaro Gonzalez C."/>
        </authorList>
    </citation>
    <scope>NUCLEOTIDE SEQUENCE</scope>
</reference>
<evidence type="ECO:0000313" key="1">
    <source>
        <dbReference type="EMBL" id="JAH28928.1"/>
    </source>
</evidence>
<reference evidence="1" key="2">
    <citation type="journal article" date="2015" name="Fish Shellfish Immunol.">
        <title>Early steps in the European eel (Anguilla anguilla)-Vibrio vulnificus interaction in the gills: Role of the RtxA13 toxin.</title>
        <authorList>
            <person name="Callol A."/>
            <person name="Pajuelo D."/>
            <person name="Ebbesson L."/>
            <person name="Teles M."/>
            <person name="MacKenzie S."/>
            <person name="Amaro C."/>
        </authorList>
    </citation>
    <scope>NUCLEOTIDE SEQUENCE</scope>
</reference>
<dbReference type="AlphaFoldDB" id="A0A0E9RKR5"/>
<protein>
    <submittedName>
        <fullName evidence="1">Uncharacterized protein</fullName>
    </submittedName>
</protein>
<proteinExistence type="predicted"/>
<accession>A0A0E9RKR5</accession>
<sequence length="63" mass="6875">MNVETLLISLRVHHRSYWVDSSILTLSLLENVIVIITLVPDCCLPLALCGNAGFIVEVLISGP</sequence>